<dbReference type="InterPro" id="IPR008978">
    <property type="entry name" value="HSP20-like_chaperone"/>
</dbReference>
<proteinExistence type="evidence at transcript level"/>
<dbReference type="SUPFAM" id="SSF49764">
    <property type="entry name" value="HSP20-like chaperones"/>
    <property type="match status" value="1"/>
</dbReference>
<keyword evidence="3" id="KW-0346">Stress response</keyword>
<reference evidence="3" key="1">
    <citation type="submission" date="2013-02" db="EMBL/GenBank/DDBJ databases">
        <title>The transcription level of 5 sHSPs under different temperatures.</title>
        <authorList>
            <person name="Zhu X."/>
            <person name="Zhang S."/>
            <person name="Lv L."/>
            <person name="Luo J."/>
            <person name="Wang C."/>
            <person name="Cui J."/>
        </authorList>
    </citation>
    <scope>NUCLEOTIDE SEQUENCE</scope>
</reference>
<accession>A0A075BRB8</accession>
<dbReference type="Pfam" id="PF00011">
    <property type="entry name" value="HSP20"/>
    <property type="match status" value="1"/>
</dbReference>
<dbReference type="AlphaFoldDB" id="A0A075BRB8"/>
<dbReference type="OrthoDB" id="7414394at2759"/>
<dbReference type="InterPro" id="IPR002068">
    <property type="entry name" value="A-crystallin/Hsp20_dom"/>
</dbReference>
<organism evidence="3">
    <name type="scientific">Helicoverpa armigera</name>
    <name type="common">Cotton bollworm</name>
    <name type="synonym">Heliothis armigera</name>
    <dbReference type="NCBI Taxonomy" id="29058"/>
    <lineage>
        <taxon>Eukaryota</taxon>
        <taxon>Metazoa</taxon>
        <taxon>Ecdysozoa</taxon>
        <taxon>Arthropoda</taxon>
        <taxon>Hexapoda</taxon>
        <taxon>Insecta</taxon>
        <taxon>Pterygota</taxon>
        <taxon>Neoptera</taxon>
        <taxon>Endopterygota</taxon>
        <taxon>Lepidoptera</taxon>
        <taxon>Glossata</taxon>
        <taxon>Ditrysia</taxon>
        <taxon>Noctuoidea</taxon>
        <taxon>Noctuidae</taxon>
        <taxon>Heliothinae</taxon>
        <taxon>Helicoverpa</taxon>
    </lineage>
</organism>
<protein>
    <submittedName>
        <fullName evidence="3">Small heat shock protein G7</fullName>
    </submittedName>
</protein>
<feature type="chain" id="PRO_5013085083" evidence="1">
    <location>
        <begin position="16"/>
        <end position="247"/>
    </location>
</feature>
<keyword evidence="1" id="KW-0732">Signal</keyword>
<name>A0A075BRB8_HELAM</name>
<dbReference type="Gene3D" id="2.60.40.790">
    <property type="match status" value="1"/>
</dbReference>
<feature type="signal peptide" evidence="1">
    <location>
        <begin position="1"/>
        <end position="15"/>
    </location>
</feature>
<dbReference type="EMBL" id="KC689793">
    <property type="protein sequence ID" value="AGQ42771.1"/>
    <property type="molecule type" value="mRNA"/>
</dbReference>
<evidence type="ECO:0000313" key="3">
    <source>
        <dbReference type="EMBL" id="AGQ42771.1"/>
    </source>
</evidence>
<dbReference type="CDD" id="cd00298">
    <property type="entry name" value="ACD_sHsps_p23-like"/>
    <property type="match status" value="1"/>
</dbReference>
<evidence type="ECO:0000256" key="1">
    <source>
        <dbReference type="SAM" id="SignalP"/>
    </source>
</evidence>
<sequence length="247" mass="27832">MIALLLCALVAGAAAAPQFDFNDMFEERPFSNYHLRTHPYVDENVFDTTRFWSDLSKELRELDTMLADFSRRFPSSVTTSQGGIVGNEYKITINLSGFEEKDIVVKARDGLVMIQANHKYAEGSERNYLDVRTLPDCVNVTGNWVFERETLKITFPLKEGSVVPTEPTTTEQRGFETTVGPRFAGSREEIETNVNEGVQDVDVGLARGDQDKEIDLRTNEVPDTNAVEATTYAVDLKDEVEFVPVRY</sequence>
<evidence type="ECO:0000259" key="2">
    <source>
        <dbReference type="Pfam" id="PF00011"/>
    </source>
</evidence>
<feature type="domain" description="SHSP" evidence="2">
    <location>
        <begin position="87"/>
        <end position="127"/>
    </location>
</feature>